<feature type="domain" description="VanZ-like" evidence="2">
    <location>
        <begin position="53"/>
        <end position="187"/>
    </location>
</feature>
<keyword evidence="1" id="KW-1133">Transmembrane helix</keyword>
<keyword evidence="1" id="KW-0812">Transmembrane</keyword>
<dbReference type="InterPro" id="IPR053150">
    <property type="entry name" value="Teicoplanin_resist-assoc"/>
</dbReference>
<reference evidence="3 4" key="1">
    <citation type="submission" date="2020-09" db="EMBL/GenBank/DDBJ databases">
        <title>Investigation of environmental microbe.</title>
        <authorList>
            <person name="Ou Y."/>
            <person name="Kang Q."/>
        </authorList>
    </citation>
    <scope>NUCLEOTIDE SEQUENCE [LARGE SCALE GENOMIC DNA]</scope>
    <source>
        <strain evidence="3 4">KJZ-9</strain>
    </source>
</reference>
<keyword evidence="4" id="KW-1185">Reference proteome</keyword>
<dbReference type="PANTHER" id="PTHR36834">
    <property type="entry name" value="MEMBRANE PROTEIN-RELATED"/>
    <property type="match status" value="1"/>
</dbReference>
<feature type="transmembrane region" description="Helical" evidence="1">
    <location>
        <begin position="173"/>
        <end position="193"/>
    </location>
</feature>
<organism evidence="3 4">
    <name type="scientific">Rothia amarae</name>
    <dbReference type="NCBI Taxonomy" id="169480"/>
    <lineage>
        <taxon>Bacteria</taxon>
        <taxon>Bacillati</taxon>
        <taxon>Actinomycetota</taxon>
        <taxon>Actinomycetes</taxon>
        <taxon>Micrococcales</taxon>
        <taxon>Micrococcaceae</taxon>
        <taxon>Rothia</taxon>
    </lineage>
</organism>
<dbReference type="Pfam" id="PF04892">
    <property type="entry name" value="VanZ"/>
    <property type="match status" value="1"/>
</dbReference>
<dbReference type="AlphaFoldDB" id="A0A7H2BJX0"/>
<dbReference type="EMBL" id="CP061538">
    <property type="protein sequence ID" value="QNV39966.1"/>
    <property type="molecule type" value="Genomic_DNA"/>
</dbReference>
<evidence type="ECO:0000259" key="2">
    <source>
        <dbReference type="Pfam" id="PF04892"/>
    </source>
</evidence>
<sequence>MHFMVSWGTPILIQAITIWLIIAVIALPLAALIYRKRYGKIPARRMIIMPIVLLYAVGIISFTFLPLPDPQTFQCGTGLNYPRFFPGWSVEFALRNTEGRGVLRFATWWFVQIYLNVLLFVPWGFIARAVYKMNFRATLLSGFAATLLIELTQLTGIWGIYPCRYRTFDVDDMITNTLGAMIGWLLVGAYMRFRPKSSPQNKRESRSR</sequence>
<feature type="transmembrane region" description="Helical" evidence="1">
    <location>
        <begin position="12"/>
        <end position="34"/>
    </location>
</feature>
<feature type="transmembrane region" description="Helical" evidence="1">
    <location>
        <begin position="46"/>
        <end position="65"/>
    </location>
</feature>
<name>A0A7H2BJX0_9MICC</name>
<feature type="transmembrane region" description="Helical" evidence="1">
    <location>
        <begin position="139"/>
        <end position="161"/>
    </location>
</feature>
<keyword evidence="1" id="KW-0472">Membrane</keyword>
<evidence type="ECO:0000256" key="1">
    <source>
        <dbReference type="SAM" id="Phobius"/>
    </source>
</evidence>
<gene>
    <name evidence="3" type="ORF">IDM48_00435</name>
</gene>
<dbReference type="RefSeq" id="WP_145175863.1">
    <property type="nucleotide sequence ID" value="NZ_CP061538.1"/>
</dbReference>
<proteinExistence type="predicted"/>
<feature type="transmembrane region" description="Helical" evidence="1">
    <location>
        <begin position="106"/>
        <end position="127"/>
    </location>
</feature>
<protein>
    <submittedName>
        <fullName evidence="3">VanZ family protein</fullName>
    </submittedName>
</protein>
<dbReference type="InterPro" id="IPR006976">
    <property type="entry name" value="VanZ-like"/>
</dbReference>
<evidence type="ECO:0000313" key="4">
    <source>
        <dbReference type="Proteomes" id="UP000516421"/>
    </source>
</evidence>
<accession>A0A7H2BJX0</accession>
<dbReference type="KEGG" id="rama:IDM48_00435"/>
<dbReference type="PANTHER" id="PTHR36834:SF1">
    <property type="entry name" value="INTEGRAL MEMBRANE PROTEIN"/>
    <property type="match status" value="1"/>
</dbReference>
<evidence type="ECO:0000313" key="3">
    <source>
        <dbReference type="EMBL" id="QNV39966.1"/>
    </source>
</evidence>
<dbReference type="Proteomes" id="UP000516421">
    <property type="component" value="Chromosome"/>
</dbReference>